<dbReference type="AlphaFoldDB" id="A0A9Q4CME7"/>
<evidence type="ECO:0000259" key="1">
    <source>
        <dbReference type="Pfam" id="PF13018"/>
    </source>
</evidence>
<reference evidence="2" key="1">
    <citation type="submission" date="2022-08" db="EMBL/GenBank/DDBJ databases">
        <authorList>
            <person name="Dale J.L."/>
        </authorList>
    </citation>
    <scope>NUCLEOTIDE SEQUENCE</scope>
    <source>
        <strain evidence="2">2022EL-00758</strain>
    </source>
</reference>
<dbReference type="Pfam" id="PF13018">
    <property type="entry name" value="ESPR"/>
    <property type="match status" value="1"/>
</dbReference>
<evidence type="ECO:0000313" key="3">
    <source>
        <dbReference type="Proteomes" id="UP001076655"/>
    </source>
</evidence>
<feature type="domain" description="ESPR" evidence="1">
    <location>
        <begin position="1"/>
        <end position="30"/>
    </location>
</feature>
<sequence>MNKIFKVVKNQRTGNSVVASEFAKGAKKGKNWHCYLW</sequence>
<dbReference type="Proteomes" id="UP001076655">
    <property type="component" value="Unassembled WGS sequence"/>
</dbReference>
<organism evidence="2 3">
    <name type="scientific">Morganella morganii</name>
    <name type="common">Proteus morganii</name>
    <dbReference type="NCBI Taxonomy" id="582"/>
    <lineage>
        <taxon>Bacteria</taxon>
        <taxon>Pseudomonadati</taxon>
        <taxon>Pseudomonadota</taxon>
        <taxon>Gammaproteobacteria</taxon>
        <taxon>Enterobacterales</taxon>
        <taxon>Morganellaceae</taxon>
        <taxon>Morganella</taxon>
    </lineage>
</organism>
<proteinExistence type="predicted"/>
<dbReference type="InterPro" id="IPR024973">
    <property type="entry name" value="ESPR"/>
</dbReference>
<name>A0A9Q4CME7_MORMO</name>
<comment type="caution">
    <text evidence="2">The sequence shown here is derived from an EMBL/GenBank/DDBJ whole genome shotgun (WGS) entry which is preliminary data.</text>
</comment>
<dbReference type="RefSeq" id="WP_243846895.1">
    <property type="nucleotide sequence ID" value="NZ_JAAQVS010000001.1"/>
</dbReference>
<protein>
    <submittedName>
        <fullName evidence="2">ESPR-type extended signal peptide-containing protein</fullName>
    </submittedName>
</protein>
<evidence type="ECO:0000313" key="2">
    <source>
        <dbReference type="EMBL" id="MCY0789858.1"/>
    </source>
</evidence>
<dbReference type="EMBL" id="JAPNMI010000004">
    <property type="protein sequence ID" value="MCY0789858.1"/>
    <property type="molecule type" value="Genomic_DNA"/>
</dbReference>
<accession>A0A9Q4CME7</accession>
<gene>
    <name evidence="2" type="ORF">N0392_09200</name>
</gene>